<comment type="caution">
    <text evidence="1">The sequence shown here is derived from an EMBL/GenBank/DDBJ whole genome shotgun (WGS) entry which is preliminary data.</text>
</comment>
<proteinExistence type="predicted"/>
<sequence>MRPPGLLRRIAASAARRAGAIKRAMYRGGRPGPLMRLWNRVDAWAYSTGRVYPDHAAVLMVRGRHTGKVSAVPIAIADLAGEEFVVSMLGPNAQWVRNVEAAGGGAVLRRRGRDIRVRLEVVPVPDRATVLRRYVAIAPGARPHLGLAPSDPLSRFREIAHAHPVFRIRMSA</sequence>
<evidence type="ECO:0008006" key="3">
    <source>
        <dbReference type="Google" id="ProtNLM"/>
    </source>
</evidence>
<protein>
    <recommendedName>
        <fullName evidence="3">Deazaflavin-dependent oxidoreductase (Nitroreductase family)</fullName>
    </recommendedName>
</protein>
<keyword evidence="2" id="KW-1185">Reference proteome</keyword>
<gene>
    <name evidence="1" type="ORF">DFJ64_3856</name>
</gene>
<organism evidence="1 2">
    <name type="scientific">Thermasporomyces composti</name>
    <dbReference type="NCBI Taxonomy" id="696763"/>
    <lineage>
        <taxon>Bacteria</taxon>
        <taxon>Bacillati</taxon>
        <taxon>Actinomycetota</taxon>
        <taxon>Actinomycetes</taxon>
        <taxon>Propionibacteriales</taxon>
        <taxon>Nocardioidaceae</taxon>
        <taxon>Thermasporomyces</taxon>
    </lineage>
</organism>
<reference evidence="1 2" key="1">
    <citation type="submission" date="2018-08" db="EMBL/GenBank/DDBJ databases">
        <title>Sequencing the genomes of 1000 actinobacteria strains.</title>
        <authorList>
            <person name="Klenk H.-P."/>
        </authorList>
    </citation>
    <scope>NUCLEOTIDE SEQUENCE [LARGE SCALE GENOMIC DNA]</scope>
    <source>
        <strain evidence="1 2">DSM 22891</strain>
    </source>
</reference>
<dbReference type="RefSeq" id="WP_211310678.1">
    <property type="nucleotide sequence ID" value="NZ_QTUC01000001.1"/>
</dbReference>
<dbReference type="Gene3D" id="2.30.110.10">
    <property type="entry name" value="Electron Transport, Fmn-binding Protein, Chain A"/>
    <property type="match status" value="1"/>
</dbReference>
<name>A0A3D9V9B9_THECX</name>
<evidence type="ECO:0000313" key="1">
    <source>
        <dbReference type="EMBL" id="REF38378.1"/>
    </source>
</evidence>
<accession>A0A3D9V9B9</accession>
<dbReference type="Proteomes" id="UP000256485">
    <property type="component" value="Unassembled WGS sequence"/>
</dbReference>
<dbReference type="InterPro" id="IPR012349">
    <property type="entry name" value="Split_barrel_FMN-bd"/>
</dbReference>
<evidence type="ECO:0000313" key="2">
    <source>
        <dbReference type="Proteomes" id="UP000256485"/>
    </source>
</evidence>
<dbReference type="AlphaFoldDB" id="A0A3D9V9B9"/>
<dbReference type="EMBL" id="QTUC01000001">
    <property type="protein sequence ID" value="REF38378.1"/>
    <property type="molecule type" value="Genomic_DNA"/>
</dbReference>